<dbReference type="PANTHER" id="PTHR10366:SF564">
    <property type="entry name" value="STEROL-4-ALPHA-CARBOXYLATE 3-DEHYDROGENASE, DECARBOXYLATING"/>
    <property type="match status" value="1"/>
</dbReference>
<accession>A0A6J6NAZ1</accession>
<evidence type="ECO:0000256" key="2">
    <source>
        <dbReference type="ARBA" id="ARBA00023445"/>
    </source>
</evidence>
<dbReference type="Gene3D" id="3.40.50.720">
    <property type="entry name" value="NAD(P)-binding Rossmann-like Domain"/>
    <property type="match status" value="1"/>
</dbReference>
<feature type="domain" description="NAD-dependent epimerase/dehydratase" evidence="3">
    <location>
        <begin position="24"/>
        <end position="270"/>
    </location>
</feature>
<evidence type="ECO:0000259" key="3">
    <source>
        <dbReference type="Pfam" id="PF01370"/>
    </source>
</evidence>
<organism evidence="4">
    <name type="scientific">freshwater metagenome</name>
    <dbReference type="NCBI Taxonomy" id="449393"/>
    <lineage>
        <taxon>unclassified sequences</taxon>
        <taxon>metagenomes</taxon>
        <taxon>ecological metagenomes</taxon>
    </lineage>
</organism>
<dbReference type="Pfam" id="PF01370">
    <property type="entry name" value="Epimerase"/>
    <property type="match status" value="1"/>
</dbReference>
<proteinExistence type="inferred from homology"/>
<evidence type="ECO:0000313" key="4">
    <source>
        <dbReference type="EMBL" id="CAB4683339.1"/>
    </source>
</evidence>
<dbReference type="AlphaFoldDB" id="A0A6J6NAZ1"/>
<dbReference type="FunFam" id="3.40.50.720:FF:000336">
    <property type="entry name" value="Aldehyde reductase"/>
    <property type="match status" value="1"/>
</dbReference>
<dbReference type="SUPFAM" id="SSF51735">
    <property type="entry name" value="NAD(P)-binding Rossmann-fold domains"/>
    <property type="match status" value="1"/>
</dbReference>
<gene>
    <name evidence="4" type="ORF">UFOPK2373_00391</name>
</gene>
<dbReference type="GO" id="GO:0016616">
    <property type="term" value="F:oxidoreductase activity, acting on the CH-OH group of donors, NAD or NADP as acceptor"/>
    <property type="evidence" value="ECO:0007669"/>
    <property type="project" value="TreeGrafter"/>
</dbReference>
<protein>
    <submittedName>
        <fullName evidence="4">Unannotated protein</fullName>
    </submittedName>
</protein>
<dbReference type="InterPro" id="IPR050425">
    <property type="entry name" value="NAD(P)_dehydrat-like"/>
</dbReference>
<comment type="similarity">
    <text evidence="2">Belongs to the NAD(P)-dependent epimerase/dehydratase family. Dihydroflavonol-4-reductase subfamily.</text>
</comment>
<dbReference type="EMBL" id="CAEZXL010000047">
    <property type="protein sequence ID" value="CAB4683339.1"/>
    <property type="molecule type" value="Genomic_DNA"/>
</dbReference>
<dbReference type="InterPro" id="IPR001509">
    <property type="entry name" value="Epimerase_deHydtase"/>
</dbReference>
<evidence type="ECO:0000256" key="1">
    <source>
        <dbReference type="ARBA" id="ARBA00023002"/>
    </source>
</evidence>
<dbReference type="CDD" id="cd05227">
    <property type="entry name" value="AR_SDR_e"/>
    <property type="match status" value="1"/>
</dbReference>
<dbReference type="InterPro" id="IPR036291">
    <property type="entry name" value="NAD(P)-bd_dom_sf"/>
</dbReference>
<sequence length="363" mass="39138">MPDNQKWQQDSHPLYARKIKMTKVLLTGASGYIGKHIALQLLTDSYEVRASVRNSAKADEVSAAVAAHLPAGFDLKKKLSFVELDLEKDAGWAKALDGIDVLLHTASPFPIASPKDENDLVRPAVEGTLRALKAAHKAGVKRVILTSSVAAIYGSELPAGKTEFDESMWSDPSHPIGSLAYNKSKTLAEKAAWDYISSTAPEIELTTINPVLVAGAPLDKNFGASVSVVERLMNGKDPVLPDMSFGIVDVKDVAAMHVKAIKSKQAKGQRFIANAGSRTFIQMAKALKSEFPTRKIPTGKAPTMLIRLLALFDGEIKAVLPGLGKHINASSKKAQTVLGIEFIPVEQSLVETAHYLVDNKLVK</sequence>
<reference evidence="4" key="1">
    <citation type="submission" date="2020-05" db="EMBL/GenBank/DDBJ databases">
        <authorList>
            <person name="Chiriac C."/>
            <person name="Salcher M."/>
            <person name="Ghai R."/>
            <person name="Kavagutti S V."/>
        </authorList>
    </citation>
    <scope>NUCLEOTIDE SEQUENCE</scope>
</reference>
<keyword evidence="1" id="KW-0560">Oxidoreductase</keyword>
<name>A0A6J6NAZ1_9ZZZZ</name>
<dbReference type="PANTHER" id="PTHR10366">
    <property type="entry name" value="NAD DEPENDENT EPIMERASE/DEHYDRATASE"/>
    <property type="match status" value="1"/>
</dbReference>